<dbReference type="AlphaFoldDB" id="A0A9Q1C8N1"/>
<protein>
    <submittedName>
        <fullName evidence="2">Uncharacterized protein</fullName>
    </submittedName>
</protein>
<feature type="compositionally biased region" description="Basic and acidic residues" evidence="1">
    <location>
        <begin position="891"/>
        <end position="916"/>
    </location>
</feature>
<feature type="compositionally biased region" description="Basic and acidic residues" evidence="1">
    <location>
        <begin position="612"/>
        <end position="624"/>
    </location>
</feature>
<name>A0A9Q1C8N1_HOLLE</name>
<feature type="region of interest" description="Disordered" evidence="1">
    <location>
        <begin position="797"/>
        <end position="1008"/>
    </location>
</feature>
<proteinExistence type="predicted"/>
<keyword evidence="3" id="KW-1185">Reference proteome</keyword>
<feature type="compositionally biased region" description="Low complexity" evidence="1">
    <location>
        <begin position="919"/>
        <end position="930"/>
    </location>
</feature>
<feature type="region of interest" description="Disordered" evidence="1">
    <location>
        <begin position="158"/>
        <end position="231"/>
    </location>
</feature>
<organism evidence="2 3">
    <name type="scientific">Holothuria leucospilota</name>
    <name type="common">Black long sea cucumber</name>
    <name type="synonym">Mertensiothuria leucospilota</name>
    <dbReference type="NCBI Taxonomy" id="206669"/>
    <lineage>
        <taxon>Eukaryota</taxon>
        <taxon>Metazoa</taxon>
        <taxon>Echinodermata</taxon>
        <taxon>Eleutherozoa</taxon>
        <taxon>Echinozoa</taxon>
        <taxon>Holothuroidea</taxon>
        <taxon>Aspidochirotacea</taxon>
        <taxon>Aspidochirotida</taxon>
        <taxon>Holothuriidae</taxon>
        <taxon>Holothuria</taxon>
    </lineage>
</organism>
<evidence type="ECO:0000313" key="3">
    <source>
        <dbReference type="Proteomes" id="UP001152320"/>
    </source>
</evidence>
<sequence>MENNFRISPAMLFANQMEEKAMHAYNYVDLKTKEYNRKHLKQRYLGDVNGRYSRAKSPAAPGVVGSLVNLDFPETRAINLKTADHIISDQSQMIRQTFDKNQREAVLEEWARPPSVLIERPHQAAENTGKTGYLYAIYFHPSAVLLDSRPVWCSSAPTLPTGGPRLRPCDSDLEMDSNTSYSDSDLAGHRPHTALGSHDVNHNPFQGAPPPRPYSTGSFRTPSRKPPQPSGFMWVKMKQKGSDVKDVSFRKITDEIHDYWENEDKKDRERKRRAKSENLKRHDSFAGQWLSFAGAGPDGAGGMVDAFTGEYSDQYYNIDGKVGSTVARQLQSGTKLHIGRNGELQSESLRVKEWRRQSQKRESVEDALRNFHNTSRQEAEKVLNKPACLIPLDWSEQVAQPDVKILGISKPTTPPPREDLSERHPVVYNRLIPANAKPKVQIKLDKFCIRHRSKPKRNIDGTESLNQRITMITVDDLAKNENDNDAMTMDEYQELLRQKLESVPADEGTVGESHPDLMQRLSPRTEDDLNRDKSLSLSSLGKGSDVSGTTVDKPPSLSFESRDNTSSPTDDVPASLPSPSRRMVRNQRSAPAVAVRRSTSHGSSTTNPGIRPKSEMTRRADRKPLSGHSGRAQSSTSQRRYVFDLPPTPRSAQSPRVKRGQFHRSGVPSINSGPREGEQEYIKISHQIPSPYQATNREAPVGISDVDDVDSRPSSPGSMRGSVSSLNVLGGGEENQHIHHEENCSCTQEAKRALSAALSGLSSSHTEHGPFINIPTARLSPAGTSDLPSEVDAIRSSRLSFTQRSQPEDDDSDQYSEKEDLSDIDDYPGTPPLEDGVENGSLENHDLLDDAGGINGLEKLADNDTIPSQHPSKEEIIINREDGLQSQESLLPKKEERSISPSRPEGKRTVTFREDLLEPSAPTTTPFSTPRDSIELFSEDDAENGVAGDETGVKEEGKLDENKSQRRMGSASKELTDLREQIKSDLRQTQEEVKKDLEEMKTGLSDVT</sequence>
<feature type="region of interest" description="Disordered" evidence="1">
    <location>
        <begin position="504"/>
        <end position="677"/>
    </location>
</feature>
<feature type="compositionally biased region" description="Basic and acidic residues" evidence="1">
    <location>
        <begin position="513"/>
        <end position="534"/>
    </location>
</feature>
<feature type="compositionally biased region" description="Basic and acidic residues" evidence="1">
    <location>
        <begin position="974"/>
        <end position="1001"/>
    </location>
</feature>
<gene>
    <name evidence="2" type="ORF">HOLleu_14686</name>
</gene>
<feature type="compositionally biased region" description="Basic and acidic residues" evidence="1">
    <location>
        <begin position="871"/>
        <end position="883"/>
    </location>
</feature>
<reference evidence="2" key="1">
    <citation type="submission" date="2021-10" db="EMBL/GenBank/DDBJ databases">
        <title>Tropical sea cucumber genome reveals ecological adaptation and Cuvierian tubules defense mechanism.</title>
        <authorList>
            <person name="Chen T."/>
        </authorList>
    </citation>
    <scope>NUCLEOTIDE SEQUENCE</scope>
    <source>
        <strain evidence="2">Nanhai2018</strain>
        <tissue evidence="2">Muscle</tissue>
    </source>
</reference>
<dbReference type="Proteomes" id="UP001152320">
    <property type="component" value="Chromosome 6"/>
</dbReference>
<feature type="region of interest" description="Disordered" evidence="1">
    <location>
        <begin position="772"/>
        <end position="791"/>
    </location>
</feature>
<feature type="compositionally biased region" description="Basic and acidic residues" evidence="1">
    <location>
        <begin position="951"/>
        <end position="964"/>
    </location>
</feature>
<dbReference type="OrthoDB" id="10027994at2759"/>
<accession>A0A9Q1C8N1</accession>
<dbReference type="EMBL" id="JAIZAY010000006">
    <property type="protein sequence ID" value="KAJ8040405.1"/>
    <property type="molecule type" value="Genomic_DNA"/>
</dbReference>
<feature type="compositionally biased region" description="Low complexity" evidence="1">
    <location>
        <begin position="535"/>
        <end position="548"/>
    </location>
</feature>
<evidence type="ECO:0000313" key="2">
    <source>
        <dbReference type="EMBL" id="KAJ8040405.1"/>
    </source>
</evidence>
<comment type="caution">
    <text evidence="2">The sequence shown here is derived from an EMBL/GenBank/DDBJ whole genome shotgun (WGS) entry which is preliminary data.</text>
</comment>
<evidence type="ECO:0000256" key="1">
    <source>
        <dbReference type="SAM" id="MobiDB-lite"/>
    </source>
</evidence>